<feature type="region of interest" description="Disordered" evidence="1">
    <location>
        <begin position="1"/>
        <end position="20"/>
    </location>
</feature>
<dbReference type="RefSeq" id="WP_143264929.1">
    <property type="nucleotide sequence ID" value="NZ_JADBEG010000001.1"/>
</dbReference>
<evidence type="ECO:0000313" key="3">
    <source>
        <dbReference type="Proteomes" id="UP000631670"/>
    </source>
</evidence>
<protein>
    <submittedName>
        <fullName evidence="2">Uncharacterized protein</fullName>
    </submittedName>
</protein>
<sequence length="69" mass="6800">MLPSAEEEAEESFGALADGGVEQAGGVPAILPADALGVTLPEVVRSRTLRRGGAERDGDEVLAGGGPGA</sequence>
<keyword evidence="3" id="KW-1185">Reference proteome</keyword>
<proteinExistence type="predicted"/>
<name>A0ABR9HZ54_9PSEU</name>
<evidence type="ECO:0000256" key="1">
    <source>
        <dbReference type="SAM" id="MobiDB-lite"/>
    </source>
</evidence>
<gene>
    <name evidence="2" type="ORF">H4696_003303</name>
</gene>
<accession>A0ABR9HZ54</accession>
<dbReference type="EMBL" id="JADBEG010000001">
    <property type="protein sequence ID" value="MBE1496203.1"/>
    <property type="molecule type" value="Genomic_DNA"/>
</dbReference>
<organism evidence="2 3">
    <name type="scientific">Amycolatopsis lexingtonensis</name>
    <dbReference type="NCBI Taxonomy" id="218822"/>
    <lineage>
        <taxon>Bacteria</taxon>
        <taxon>Bacillati</taxon>
        <taxon>Actinomycetota</taxon>
        <taxon>Actinomycetes</taxon>
        <taxon>Pseudonocardiales</taxon>
        <taxon>Pseudonocardiaceae</taxon>
        <taxon>Amycolatopsis</taxon>
    </lineage>
</organism>
<reference evidence="2 3" key="1">
    <citation type="submission" date="2020-10" db="EMBL/GenBank/DDBJ databases">
        <title>Sequencing the genomes of 1000 actinobacteria strains.</title>
        <authorList>
            <person name="Klenk H.-P."/>
        </authorList>
    </citation>
    <scope>NUCLEOTIDE SEQUENCE [LARGE SCALE GENOMIC DNA]</scope>
    <source>
        <strain evidence="2 3">DSM 44653</strain>
    </source>
</reference>
<feature type="compositionally biased region" description="Acidic residues" evidence="1">
    <location>
        <begin position="1"/>
        <end position="11"/>
    </location>
</feature>
<evidence type="ECO:0000313" key="2">
    <source>
        <dbReference type="EMBL" id="MBE1496203.1"/>
    </source>
</evidence>
<feature type="region of interest" description="Disordered" evidence="1">
    <location>
        <begin position="49"/>
        <end position="69"/>
    </location>
</feature>
<comment type="caution">
    <text evidence="2">The sequence shown here is derived from an EMBL/GenBank/DDBJ whole genome shotgun (WGS) entry which is preliminary data.</text>
</comment>
<dbReference type="Proteomes" id="UP000631670">
    <property type="component" value="Unassembled WGS sequence"/>
</dbReference>